<dbReference type="EMBL" id="AZDI01000001">
    <property type="protein sequence ID" value="KRK46474.1"/>
    <property type="molecule type" value="Genomic_DNA"/>
</dbReference>
<dbReference type="RefSeq" id="WP_057973419.1">
    <property type="nucleotide sequence ID" value="NZ_AZDI01000001.1"/>
</dbReference>
<dbReference type="OrthoDB" id="2248799at2"/>
<protein>
    <submittedName>
        <fullName evidence="1">Uncharacterized protein</fullName>
    </submittedName>
</protein>
<name>A0A0R1HT92_9LACO</name>
<evidence type="ECO:0000313" key="2">
    <source>
        <dbReference type="Proteomes" id="UP000051450"/>
    </source>
</evidence>
<sequence length="310" mass="35532">MAEKEKKLISTKSRLVEFNEQIKLSLNNGIKFTETLDILMNTQDKVELIDAAMSLMGYQLDTSYLTFPQKYSAADYCLLFFNRLMDLHDNETAILHFSEPRKALVHEIPGINAVDSFSFKIDDSDGAYYVAQESGASLFYLNLRKRMIRINSSAITNVLIVSYLEKLDAKAIKHLEMMLIDFATYLKEDYGFSVDLNLLDSGNPARYELAEDMLKRDVIDELFVLASENELMVEAGANNSAVLKLANSEITIYDQKQMGENDNEKWVIAVMDTTQEISWFDILLNEPFIRNWYLNNISELSIKSDPLIFK</sequence>
<gene>
    <name evidence="1" type="ORF">FC66_GL000097</name>
</gene>
<dbReference type="AlphaFoldDB" id="A0A0R1HT92"/>
<dbReference type="STRING" id="1423719.FC66_GL000097"/>
<evidence type="ECO:0000313" key="1">
    <source>
        <dbReference type="EMBL" id="KRK46474.1"/>
    </source>
</evidence>
<comment type="caution">
    <text evidence="1">The sequence shown here is derived from an EMBL/GenBank/DDBJ whole genome shotgun (WGS) entry which is preliminary data.</text>
</comment>
<organism evidence="1 2">
    <name type="scientific">Dellaglioa algida DSM 15638</name>
    <dbReference type="NCBI Taxonomy" id="1423719"/>
    <lineage>
        <taxon>Bacteria</taxon>
        <taxon>Bacillati</taxon>
        <taxon>Bacillota</taxon>
        <taxon>Bacilli</taxon>
        <taxon>Lactobacillales</taxon>
        <taxon>Lactobacillaceae</taxon>
        <taxon>Dellaglioa</taxon>
    </lineage>
</organism>
<reference evidence="1 2" key="1">
    <citation type="journal article" date="2015" name="Genome Announc.">
        <title>Expanding the biotechnology potential of lactobacilli through comparative genomics of 213 strains and associated genera.</title>
        <authorList>
            <person name="Sun Z."/>
            <person name="Harris H.M."/>
            <person name="McCann A."/>
            <person name="Guo C."/>
            <person name="Argimon S."/>
            <person name="Zhang W."/>
            <person name="Yang X."/>
            <person name="Jeffery I.B."/>
            <person name="Cooney J.C."/>
            <person name="Kagawa T.F."/>
            <person name="Liu W."/>
            <person name="Song Y."/>
            <person name="Salvetti E."/>
            <person name="Wrobel A."/>
            <person name="Rasinkangas P."/>
            <person name="Parkhill J."/>
            <person name="Rea M.C."/>
            <person name="O'Sullivan O."/>
            <person name="Ritari J."/>
            <person name="Douillard F.P."/>
            <person name="Paul Ross R."/>
            <person name="Yang R."/>
            <person name="Briner A.E."/>
            <person name="Felis G.E."/>
            <person name="de Vos W.M."/>
            <person name="Barrangou R."/>
            <person name="Klaenhammer T.R."/>
            <person name="Caufield P.W."/>
            <person name="Cui Y."/>
            <person name="Zhang H."/>
            <person name="O'Toole P.W."/>
        </authorList>
    </citation>
    <scope>NUCLEOTIDE SEQUENCE [LARGE SCALE GENOMIC DNA]</scope>
    <source>
        <strain evidence="1 2">DSM 15638</strain>
    </source>
</reference>
<accession>A0A0R1HT92</accession>
<proteinExistence type="predicted"/>
<keyword evidence="2" id="KW-1185">Reference proteome</keyword>
<dbReference type="Proteomes" id="UP000051450">
    <property type="component" value="Unassembled WGS sequence"/>
</dbReference>
<dbReference type="PATRIC" id="fig|1423719.4.peg.98"/>